<dbReference type="InterPro" id="IPR006047">
    <property type="entry name" value="GH13_cat_dom"/>
</dbReference>
<dbReference type="GO" id="GO:0004556">
    <property type="term" value="F:alpha-amylase activity"/>
    <property type="evidence" value="ECO:0007669"/>
    <property type="project" value="UniProtKB-UniRule"/>
</dbReference>
<dbReference type="Gene3D" id="3.20.20.80">
    <property type="entry name" value="Glycosidases"/>
    <property type="match status" value="1"/>
</dbReference>
<protein>
    <recommendedName>
        <fullName evidence="5 12">Alpha-amylase</fullName>
        <ecNumber evidence="4 12">3.2.1.1</ecNumber>
    </recommendedName>
</protein>
<evidence type="ECO:0000256" key="1">
    <source>
        <dbReference type="ARBA" id="ARBA00000548"/>
    </source>
</evidence>
<evidence type="ECO:0000259" key="14">
    <source>
        <dbReference type="SMART" id="SM00632"/>
    </source>
</evidence>
<dbReference type="SMART" id="SM00642">
    <property type="entry name" value="Aamy"/>
    <property type="match status" value="1"/>
</dbReference>
<dbReference type="RefSeq" id="WP_203743221.1">
    <property type="nucleotide sequence ID" value="NZ_BONF01000008.1"/>
</dbReference>
<dbReference type="EMBL" id="BONF01000008">
    <property type="protein sequence ID" value="GIF80080.1"/>
    <property type="molecule type" value="Genomic_DNA"/>
</dbReference>
<evidence type="ECO:0000256" key="4">
    <source>
        <dbReference type="ARBA" id="ARBA00012595"/>
    </source>
</evidence>
<evidence type="ECO:0000256" key="3">
    <source>
        <dbReference type="ARBA" id="ARBA00008061"/>
    </source>
</evidence>
<evidence type="ECO:0000256" key="9">
    <source>
        <dbReference type="ARBA" id="ARBA00023277"/>
    </source>
</evidence>
<dbReference type="PROSITE" id="PS51257">
    <property type="entry name" value="PROKAR_LIPOPROTEIN"/>
    <property type="match status" value="1"/>
</dbReference>
<comment type="cofactor">
    <cofactor evidence="2">
        <name>Ca(2+)</name>
        <dbReference type="ChEBI" id="CHEBI:29108"/>
    </cofactor>
</comment>
<feature type="domain" description="Alpha-amylase C-terminal" evidence="14">
    <location>
        <begin position="400"/>
        <end position="469"/>
    </location>
</feature>
<evidence type="ECO:0000259" key="15">
    <source>
        <dbReference type="SMART" id="SM00642"/>
    </source>
</evidence>
<feature type="domain" description="Glycosyl hydrolase family 13 catalytic" evidence="15">
    <location>
        <begin position="46"/>
        <end position="391"/>
    </location>
</feature>
<evidence type="ECO:0000256" key="8">
    <source>
        <dbReference type="ARBA" id="ARBA00022837"/>
    </source>
</evidence>
<sequence>MRRSSRAAAVLGAAATLLAGACTAPGEKPLSPVSPAPATRAHDPSGVLVHLFQWPWADVAKECPALAADGVTGVQLSPPQEHVVLPGHPWWQDYQPVSYTLSSRRGDRAALAAMVRACHAAGVKVYADAVVNHMTAQQSGTGSAGTAFTHYAYPDQPAGAFHPPCAAQDYGDRAQVQNCELLGLADLATETEPVRARLAAYLNDLLSVGVDGFRIDAAKHLPAADLRAILDRLDRPATVWSEVLYSPTEPIQPTEYRDLGATLEPRYADTLGRAFRTGSLESLAELGAQTGSPFTDLLPPEGSVVYVDSHDSQRGGSTLSHADGPVHTLAVQFMLAWPYGTPLLMSSFAFDDFDDGPPADASGRTLPVECDGKAFVCEHRLPAVRALVRWRAAVGTAPVTGWWATPDAIGFARGAGYFALNRATSPVTRELTGALAPGRYRDLVSGQTMDVAEGGALTLTVPAGAAVALLPS</sequence>
<keyword evidence="8" id="KW-0106">Calcium</keyword>
<dbReference type="GO" id="GO:0005975">
    <property type="term" value="P:carbohydrate metabolic process"/>
    <property type="evidence" value="ECO:0007669"/>
    <property type="project" value="InterPro"/>
</dbReference>
<dbReference type="Gene3D" id="2.60.40.1180">
    <property type="entry name" value="Golgi alpha-mannosidase II"/>
    <property type="match status" value="1"/>
</dbReference>
<feature type="chain" id="PRO_5039321586" description="Alpha-amylase" evidence="13">
    <location>
        <begin position="20"/>
        <end position="472"/>
    </location>
</feature>
<dbReference type="InterPro" id="IPR006046">
    <property type="entry name" value="Alpha_amylase"/>
</dbReference>
<dbReference type="SUPFAM" id="SSF51011">
    <property type="entry name" value="Glycosyl hydrolase domain"/>
    <property type="match status" value="1"/>
</dbReference>
<dbReference type="InterPro" id="IPR017853">
    <property type="entry name" value="GH"/>
</dbReference>
<evidence type="ECO:0000313" key="16">
    <source>
        <dbReference type="EMBL" id="GIF80080.1"/>
    </source>
</evidence>
<keyword evidence="9 12" id="KW-0119">Carbohydrate metabolism</keyword>
<dbReference type="PANTHER" id="PTHR43447">
    <property type="entry name" value="ALPHA-AMYLASE"/>
    <property type="match status" value="1"/>
</dbReference>
<dbReference type="SMART" id="SM00632">
    <property type="entry name" value="Aamy_C"/>
    <property type="match status" value="1"/>
</dbReference>
<name>A0A8J3NG68_9ACTN</name>
<dbReference type="Pfam" id="PF00128">
    <property type="entry name" value="Alpha-amylase"/>
    <property type="match status" value="1"/>
</dbReference>
<evidence type="ECO:0000256" key="2">
    <source>
        <dbReference type="ARBA" id="ARBA00001913"/>
    </source>
</evidence>
<evidence type="ECO:0000256" key="6">
    <source>
        <dbReference type="ARBA" id="ARBA00022723"/>
    </source>
</evidence>
<reference evidence="16 17" key="1">
    <citation type="submission" date="2021-01" db="EMBL/GenBank/DDBJ databases">
        <title>Whole genome shotgun sequence of Catellatospora bangladeshensis NBRC 107357.</title>
        <authorList>
            <person name="Komaki H."/>
            <person name="Tamura T."/>
        </authorList>
    </citation>
    <scope>NUCLEOTIDE SEQUENCE [LARGE SCALE GENOMIC DNA]</scope>
    <source>
        <strain evidence="16 17">NBRC 107357</strain>
    </source>
</reference>
<dbReference type="Proteomes" id="UP000601223">
    <property type="component" value="Unassembled WGS sequence"/>
</dbReference>
<keyword evidence="17" id="KW-1185">Reference proteome</keyword>
<gene>
    <name evidence="16" type="ORF">Cba03nite_14290</name>
</gene>
<dbReference type="PRINTS" id="PR00110">
    <property type="entry name" value="ALPHAAMYLASE"/>
</dbReference>
<proteinExistence type="inferred from homology"/>
<evidence type="ECO:0000256" key="12">
    <source>
        <dbReference type="RuleBase" id="RU361134"/>
    </source>
</evidence>
<keyword evidence="7 12" id="KW-0378">Hydrolase</keyword>
<comment type="caution">
    <text evidence="16">The sequence shown here is derived from an EMBL/GenBank/DDBJ whole genome shotgun (WGS) entry which is preliminary data.</text>
</comment>
<evidence type="ECO:0000256" key="10">
    <source>
        <dbReference type="ARBA" id="ARBA00023295"/>
    </source>
</evidence>
<feature type="signal peptide" evidence="13">
    <location>
        <begin position="1"/>
        <end position="19"/>
    </location>
</feature>
<dbReference type="EC" id="3.2.1.1" evidence="4 12"/>
<dbReference type="SUPFAM" id="SSF51445">
    <property type="entry name" value="(Trans)glycosidases"/>
    <property type="match status" value="1"/>
</dbReference>
<comment type="catalytic activity">
    <reaction evidence="1 12">
        <text>Endohydrolysis of (1-&gt;4)-alpha-D-glucosidic linkages in polysaccharides containing three or more (1-&gt;4)-alpha-linked D-glucose units.</text>
        <dbReference type="EC" id="3.2.1.1"/>
    </reaction>
</comment>
<evidence type="ECO:0000313" key="17">
    <source>
        <dbReference type="Proteomes" id="UP000601223"/>
    </source>
</evidence>
<dbReference type="GO" id="GO:0046872">
    <property type="term" value="F:metal ion binding"/>
    <property type="evidence" value="ECO:0007669"/>
    <property type="project" value="UniProtKB-KW"/>
</dbReference>
<evidence type="ECO:0000256" key="11">
    <source>
        <dbReference type="RuleBase" id="RU003615"/>
    </source>
</evidence>
<evidence type="ECO:0000256" key="7">
    <source>
        <dbReference type="ARBA" id="ARBA00022801"/>
    </source>
</evidence>
<dbReference type="CDD" id="cd11317">
    <property type="entry name" value="AmyAc_bac_euk_AmyA"/>
    <property type="match status" value="1"/>
</dbReference>
<organism evidence="16 17">
    <name type="scientific">Catellatospora bangladeshensis</name>
    <dbReference type="NCBI Taxonomy" id="310355"/>
    <lineage>
        <taxon>Bacteria</taxon>
        <taxon>Bacillati</taxon>
        <taxon>Actinomycetota</taxon>
        <taxon>Actinomycetes</taxon>
        <taxon>Micromonosporales</taxon>
        <taxon>Micromonosporaceae</taxon>
        <taxon>Catellatospora</taxon>
    </lineage>
</organism>
<keyword evidence="6" id="KW-0479">Metal-binding</keyword>
<accession>A0A8J3NG68</accession>
<comment type="similarity">
    <text evidence="3 11">Belongs to the glycosyl hydrolase 13 family.</text>
</comment>
<keyword evidence="10 12" id="KW-0326">Glycosidase</keyword>
<keyword evidence="13" id="KW-0732">Signal</keyword>
<dbReference type="InterPro" id="IPR031319">
    <property type="entry name" value="A-amylase_C"/>
</dbReference>
<evidence type="ECO:0000256" key="5">
    <source>
        <dbReference type="ARBA" id="ARBA00017303"/>
    </source>
</evidence>
<dbReference type="InterPro" id="IPR013780">
    <property type="entry name" value="Glyco_hydro_b"/>
</dbReference>
<evidence type="ECO:0000256" key="13">
    <source>
        <dbReference type="SAM" id="SignalP"/>
    </source>
</evidence>
<dbReference type="AlphaFoldDB" id="A0A8J3NG68"/>